<proteinExistence type="inferred from homology"/>
<dbReference type="PROSITE" id="PS50901">
    <property type="entry name" value="FTSK"/>
    <property type="match status" value="1"/>
</dbReference>
<keyword evidence="11" id="KW-0472">Membrane</keyword>
<dbReference type="InterPro" id="IPR003593">
    <property type="entry name" value="AAA+_ATPase"/>
</dbReference>
<dbReference type="InterPro" id="IPR036388">
    <property type="entry name" value="WH-like_DNA-bd_sf"/>
</dbReference>
<evidence type="ECO:0000256" key="11">
    <source>
        <dbReference type="SAM" id="Phobius"/>
    </source>
</evidence>
<name>A0ABQ5JP12_9LACO</name>
<evidence type="ECO:0000259" key="12">
    <source>
        <dbReference type="PROSITE" id="PS50901"/>
    </source>
</evidence>
<dbReference type="Gene3D" id="1.10.10.10">
    <property type="entry name" value="Winged helix-like DNA-binding domain superfamily/Winged helix DNA-binding domain"/>
    <property type="match status" value="1"/>
</dbReference>
<dbReference type="Pfam" id="PF17854">
    <property type="entry name" value="FtsK_alpha"/>
    <property type="match status" value="1"/>
</dbReference>
<feature type="region of interest" description="Disordered" evidence="10">
    <location>
        <begin position="229"/>
        <end position="249"/>
    </location>
</feature>
<evidence type="ECO:0000256" key="1">
    <source>
        <dbReference type="ARBA" id="ARBA00004141"/>
    </source>
</evidence>
<evidence type="ECO:0000256" key="10">
    <source>
        <dbReference type="SAM" id="MobiDB-lite"/>
    </source>
</evidence>
<dbReference type="InterPro" id="IPR027417">
    <property type="entry name" value="P-loop_NTPase"/>
</dbReference>
<feature type="region of interest" description="Disordered" evidence="10">
    <location>
        <begin position="766"/>
        <end position="788"/>
    </location>
</feature>
<evidence type="ECO:0000313" key="14">
    <source>
        <dbReference type="Proteomes" id="UP001628078"/>
    </source>
</evidence>
<dbReference type="Gene3D" id="3.40.50.300">
    <property type="entry name" value="P-loop containing nucleotide triphosphate hydrolases"/>
    <property type="match status" value="1"/>
</dbReference>
<gene>
    <name evidence="13" type="primary">ftsK</name>
    <name evidence="13" type="ORF">JCM31185_05880</name>
</gene>
<dbReference type="EMBL" id="BQXO01000001">
    <property type="protein sequence ID" value="GKT05299.1"/>
    <property type="molecule type" value="Genomic_DNA"/>
</dbReference>
<comment type="subcellular location">
    <subcellularLocation>
        <location evidence="1">Membrane</location>
        <topology evidence="1">Multi-pass membrane protein</topology>
    </subcellularLocation>
</comment>
<dbReference type="InterPro" id="IPR002543">
    <property type="entry name" value="FtsK_dom"/>
</dbReference>
<dbReference type="SMART" id="SM00843">
    <property type="entry name" value="Ftsk_gamma"/>
    <property type="match status" value="1"/>
</dbReference>
<dbReference type="SUPFAM" id="SSF46785">
    <property type="entry name" value="Winged helix' DNA-binding domain"/>
    <property type="match status" value="1"/>
</dbReference>
<evidence type="ECO:0000256" key="6">
    <source>
        <dbReference type="ARBA" id="ARBA00022840"/>
    </source>
</evidence>
<feature type="region of interest" description="Disordered" evidence="10">
    <location>
        <begin position="1"/>
        <end position="27"/>
    </location>
</feature>
<comment type="caution">
    <text evidence="13">The sequence shown here is derived from an EMBL/GenBank/DDBJ whole genome shotgun (WGS) entry which is preliminary data.</text>
</comment>
<keyword evidence="11" id="KW-0812">Transmembrane</keyword>
<dbReference type="InterPro" id="IPR041027">
    <property type="entry name" value="FtsK_alpha"/>
</dbReference>
<organism evidence="13 14">
    <name type="scientific">Furfurilactobacillus curtus</name>
    <dbReference type="NCBI Taxonomy" id="1746200"/>
    <lineage>
        <taxon>Bacteria</taxon>
        <taxon>Bacillati</taxon>
        <taxon>Bacillota</taxon>
        <taxon>Bacilli</taxon>
        <taxon>Lactobacillales</taxon>
        <taxon>Lactobacillaceae</taxon>
        <taxon>Furfurilactobacillus</taxon>
    </lineage>
</organism>
<evidence type="ECO:0000256" key="8">
    <source>
        <dbReference type="ARBA" id="ARBA00025923"/>
    </source>
</evidence>
<comment type="subunit">
    <text evidence="8">Homohexamer. Forms a ring that surrounds DNA.</text>
</comment>
<dbReference type="Pfam" id="PF01580">
    <property type="entry name" value="FtsK_SpoIIIE"/>
    <property type="match status" value="1"/>
</dbReference>
<keyword evidence="6 9" id="KW-0067">ATP-binding</keyword>
<evidence type="ECO:0000256" key="2">
    <source>
        <dbReference type="ARBA" id="ARBA00006474"/>
    </source>
</evidence>
<dbReference type="Pfam" id="PF09397">
    <property type="entry name" value="FtsK_gamma"/>
    <property type="match status" value="1"/>
</dbReference>
<dbReference type="SMART" id="SM00382">
    <property type="entry name" value="AAA"/>
    <property type="match status" value="1"/>
</dbReference>
<dbReference type="InterPro" id="IPR050206">
    <property type="entry name" value="FtsK/SpoIIIE/SftA"/>
</dbReference>
<feature type="domain" description="FtsK" evidence="12">
    <location>
        <begin position="447"/>
        <end position="644"/>
    </location>
</feature>
<evidence type="ECO:0000256" key="3">
    <source>
        <dbReference type="ARBA" id="ARBA00020887"/>
    </source>
</evidence>
<sequence length="788" mass="85366">MTARKKTARRSPRSSPKKRPSSRKPTSHKTVSVYKWHIFGFTIAFLALLAVLRLGAAGIFFANVLAVLVGNTNQFAAILVLIVGAILMVTGQLPRIPKKQWSGGSLVYLGLLLFDHLRLFIALNYHAHFAALTWGMIGDNFKAGTLTTDVGGGMIGAYLYEVTERLTANLGTAILSAILIFVGGLLLFNIPFATVGNGLQNGWRRLIRGLKWCQGWLSHFIHQAVSTTATPDQPVAKPSSQSPDHDLPVAGESMAVRPVEKPTRPVDGSPKTTTVISPQPPKITVAADQAASEPTVAQEALDLGDPTADLSDYQLPTAALLTKIPPTDQTNELNAIELNSQTLQQTLASFGVEAEVKNVNLGPSVTKYELHPAIGVKVSKIVNLADDLALALAAKDIRIEAPIPGKSLIGIEVPNREISTVSFRDVVEHEPAHPNHVLTVPLGRDVTGNIVMCDLTKMPHLLIAGSTGSGKSVAINGIITSLLMQAKPDQVKFMLIDPKRVELSVYNDIPHLLTPVVSEPKRAAKALHKVVDEMTRRYELFANFGVRNIDGYNKLAEQNNATSDVAQPKLPYVVAIVDELADLMMTVSSEVEDAIIRIAQMGRAAGIHMILATQRPSVDVITGLIKANVPSRIAFAVSSGIDSRTILDSNGAEKLLGRGDMLYQPIDQNKPTRVQGEFISDKDVAAVVSFIKDQQTAEYDDKMVVSDAEINDSDDGAQGDDLDELYDQAVTFVQEQQKASTSLLQRRFRIGYNRAARMIDDMQARGIVGPADGSRPRQVYQQPPSDQA</sequence>
<keyword evidence="5" id="KW-0159">Chromosome partition</keyword>
<protein>
    <recommendedName>
        <fullName evidence="3">DNA translocase FtsK</fullName>
    </recommendedName>
</protein>
<feature type="binding site" evidence="9">
    <location>
        <begin position="465"/>
        <end position="472"/>
    </location>
    <ligand>
        <name>ATP</name>
        <dbReference type="ChEBI" id="CHEBI:30616"/>
    </ligand>
</feature>
<accession>A0ABQ5JP12</accession>
<feature type="transmembrane region" description="Helical" evidence="11">
    <location>
        <begin position="143"/>
        <end position="160"/>
    </location>
</feature>
<dbReference type="RefSeq" id="WP_407882548.1">
    <property type="nucleotide sequence ID" value="NZ_BQXO01000001.1"/>
</dbReference>
<comment type="similarity">
    <text evidence="2">Belongs to the FtsK/SpoIIIE/SftA family.</text>
</comment>
<evidence type="ECO:0000256" key="9">
    <source>
        <dbReference type="PROSITE-ProRule" id="PRU00289"/>
    </source>
</evidence>
<evidence type="ECO:0000256" key="5">
    <source>
        <dbReference type="ARBA" id="ARBA00022829"/>
    </source>
</evidence>
<feature type="region of interest" description="Disordered" evidence="10">
    <location>
        <begin position="259"/>
        <end position="278"/>
    </location>
</feature>
<dbReference type="Gene3D" id="3.30.980.40">
    <property type="match status" value="1"/>
</dbReference>
<evidence type="ECO:0000256" key="7">
    <source>
        <dbReference type="ARBA" id="ARBA00023125"/>
    </source>
</evidence>
<keyword evidence="11" id="KW-1133">Transmembrane helix</keyword>
<keyword evidence="14" id="KW-1185">Reference proteome</keyword>
<evidence type="ECO:0000256" key="4">
    <source>
        <dbReference type="ARBA" id="ARBA00022741"/>
    </source>
</evidence>
<feature type="transmembrane region" description="Helical" evidence="11">
    <location>
        <begin position="73"/>
        <end position="93"/>
    </location>
</feature>
<dbReference type="Proteomes" id="UP001628078">
    <property type="component" value="Unassembled WGS sequence"/>
</dbReference>
<evidence type="ECO:0000313" key="13">
    <source>
        <dbReference type="EMBL" id="GKT05299.1"/>
    </source>
</evidence>
<keyword evidence="7" id="KW-0238">DNA-binding</keyword>
<dbReference type="InterPro" id="IPR036390">
    <property type="entry name" value="WH_DNA-bd_sf"/>
</dbReference>
<feature type="transmembrane region" description="Helical" evidence="11">
    <location>
        <begin position="172"/>
        <end position="192"/>
    </location>
</feature>
<feature type="compositionally biased region" description="Polar residues" evidence="10">
    <location>
        <begin position="779"/>
        <end position="788"/>
    </location>
</feature>
<dbReference type="PANTHER" id="PTHR22683:SF41">
    <property type="entry name" value="DNA TRANSLOCASE FTSK"/>
    <property type="match status" value="1"/>
</dbReference>
<keyword evidence="4 9" id="KW-0547">Nucleotide-binding</keyword>
<reference evidence="13 14" key="1">
    <citation type="submission" date="2022-03" db="EMBL/GenBank/DDBJ databases">
        <title>Draft genome sequence of Furfurilactobacillus curtus JCM 31185.</title>
        <authorList>
            <person name="Suzuki S."/>
            <person name="Endo A."/>
            <person name="Kajikawa A."/>
        </authorList>
    </citation>
    <scope>NUCLEOTIDE SEQUENCE [LARGE SCALE GENOMIC DNA]</scope>
    <source>
        <strain evidence="13 14">JCM 31185</strain>
    </source>
</reference>
<dbReference type="InterPro" id="IPR018541">
    <property type="entry name" value="Ftsk_gamma"/>
</dbReference>
<dbReference type="PANTHER" id="PTHR22683">
    <property type="entry name" value="SPORULATION PROTEIN RELATED"/>
    <property type="match status" value="1"/>
</dbReference>
<dbReference type="SUPFAM" id="SSF52540">
    <property type="entry name" value="P-loop containing nucleoside triphosphate hydrolases"/>
    <property type="match status" value="1"/>
</dbReference>
<feature type="transmembrane region" description="Helical" evidence="11">
    <location>
        <begin position="105"/>
        <end position="123"/>
    </location>
</feature>